<dbReference type="Gene3D" id="3.80.10.10">
    <property type="entry name" value="Ribonuclease Inhibitor"/>
    <property type="match status" value="3"/>
</dbReference>
<accession>A0AA88JGD4</accession>
<dbReference type="PANTHER" id="PTHR11017">
    <property type="entry name" value="LEUCINE-RICH REPEAT-CONTAINING PROTEIN"/>
    <property type="match status" value="1"/>
</dbReference>
<keyword evidence="1" id="KW-0433">Leucine-rich repeat</keyword>
<dbReference type="Pfam" id="PF07725">
    <property type="entry name" value="LRR_3"/>
    <property type="match status" value="1"/>
</dbReference>
<organism evidence="5 7">
    <name type="scientific">Ficus carica</name>
    <name type="common">Common fig</name>
    <dbReference type="NCBI Taxonomy" id="3494"/>
    <lineage>
        <taxon>Eukaryota</taxon>
        <taxon>Viridiplantae</taxon>
        <taxon>Streptophyta</taxon>
        <taxon>Embryophyta</taxon>
        <taxon>Tracheophyta</taxon>
        <taxon>Spermatophyta</taxon>
        <taxon>Magnoliopsida</taxon>
        <taxon>eudicotyledons</taxon>
        <taxon>Gunneridae</taxon>
        <taxon>Pentapetalae</taxon>
        <taxon>rosids</taxon>
        <taxon>fabids</taxon>
        <taxon>Rosales</taxon>
        <taxon>Moraceae</taxon>
        <taxon>Ficeae</taxon>
        <taxon>Ficus</taxon>
    </lineage>
</organism>
<dbReference type="GO" id="GO:0006952">
    <property type="term" value="P:defense response"/>
    <property type="evidence" value="ECO:0007669"/>
    <property type="project" value="InterPro"/>
</dbReference>
<evidence type="ECO:0000313" key="7">
    <source>
        <dbReference type="Proteomes" id="UP001187192"/>
    </source>
</evidence>
<dbReference type="Pfam" id="PF00560">
    <property type="entry name" value="LRR_1"/>
    <property type="match status" value="1"/>
</dbReference>
<comment type="caution">
    <text evidence="5">The sequence shown here is derived from an EMBL/GenBank/DDBJ whole genome shotgun (WGS) entry which is preliminary data.</text>
</comment>
<dbReference type="InterPro" id="IPR011713">
    <property type="entry name" value="Leu-rich_rpt_3"/>
</dbReference>
<feature type="domain" description="Disease resistance protein RPS4B/Roq1-like leucine-rich repeats" evidence="4">
    <location>
        <begin position="256"/>
        <end position="411"/>
    </location>
</feature>
<dbReference type="InterPro" id="IPR001611">
    <property type="entry name" value="Leu-rich_rpt"/>
</dbReference>
<dbReference type="Proteomes" id="UP001187192">
    <property type="component" value="Unassembled WGS sequence"/>
</dbReference>
<gene>
    <name evidence="5" type="ORF">TIFTF001_054036</name>
    <name evidence="6" type="ORF">TIFTF001_054037</name>
</gene>
<keyword evidence="3" id="KW-0611">Plant defense</keyword>
<dbReference type="PANTHER" id="PTHR11017:SF574">
    <property type="entry name" value="ADP-RIBOSYL CYCLASE_CYCLIC ADP-RIBOSE HYDROLASE"/>
    <property type="match status" value="1"/>
</dbReference>
<dbReference type="InterPro" id="IPR044974">
    <property type="entry name" value="Disease_R_plants"/>
</dbReference>
<keyword evidence="7" id="KW-1185">Reference proteome</keyword>
<reference evidence="5" key="1">
    <citation type="submission" date="2023-07" db="EMBL/GenBank/DDBJ databases">
        <title>draft genome sequence of fig (Ficus carica).</title>
        <authorList>
            <person name="Takahashi T."/>
            <person name="Nishimura K."/>
        </authorList>
    </citation>
    <scope>NUCLEOTIDE SEQUENCE</scope>
</reference>
<evidence type="ECO:0000256" key="1">
    <source>
        <dbReference type="ARBA" id="ARBA00022614"/>
    </source>
</evidence>
<protein>
    <recommendedName>
        <fullName evidence="4">Disease resistance protein RPS4B/Roq1-like leucine-rich repeats domain-containing protein</fullName>
    </recommendedName>
</protein>
<dbReference type="InterPro" id="IPR032675">
    <property type="entry name" value="LRR_dom_sf"/>
</dbReference>
<dbReference type="SUPFAM" id="SSF52058">
    <property type="entry name" value="L domain-like"/>
    <property type="match status" value="1"/>
</dbReference>
<sequence>MGTPSAVEGISCSINDQERDWSPTIFNGMRRLWLLNVNNSSLDFPEGLQYLPNSLKCLRWPFWRWKSLPSTFMPRNIVELRMPYSELVQLWSGVQNLGNLKYVDLNCSNNLIDISALSQAPNLVSVDLTHCKSLRQVPPLRFRICDQSSHRCYDSGCRTLGWLQLDFCFDLEAVEKISGNLKQLNCGSTLVKELPSSIVSLDNLQALNLNNCGNLESLPSDIQKLKSLRRLNLHGCRSLVVVPEFPQNLIELDLSTTSIEQVPSIEHLFSLEKLSFSGCRRLKSLPIGMSQLKSLKRLDLGGCNQLEIFPATVEHLETLSLQEAMTQVVPSSSVFNVAKIPDDICHLSSLETLRLDESNIEGIPVRIKNLSKLTELSISLCKRLKSLPELPLSLQLLDASECISLETISNSEDSLTQGLKSGNHVLTYRRFFYADCVKLDQNSRNSIVSEFQLRALDTGTKSLLPYNVLKISNYPGVGISC</sequence>
<dbReference type="AlphaFoldDB" id="A0AA88JGD4"/>
<dbReference type="EMBL" id="BTGU01013830">
    <property type="protein sequence ID" value="GMN71097.1"/>
    <property type="molecule type" value="Genomic_DNA"/>
</dbReference>
<proteinExistence type="predicted"/>
<name>A0AA88JGD4_FICCA</name>
<dbReference type="Pfam" id="PF23286">
    <property type="entry name" value="LRR_13"/>
    <property type="match status" value="1"/>
</dbReference>
<evidence type="ECO:0000313" key="5">
    <source>
        <dbReference type="EMBL" id="GMN71091.1"/>
    </source>
</evidence>
<keyword evidence="2" id="KW-0677">Repeat</keyword>
<dbReference type="EMBL" id="BTGU01013829">
    <property type="protein sequence ID" value="GMN71091.1"/>
    <property type="molecule type" value="Genomic_DNA"/>
</dbReference>
<evidence type="ECO:0000313" key="6">
    <source>
        <dbReference type="EMBL" id="GMN71097.1"/>
    </source>
</evidence>
<evidence type="ECO:0000259" key="4">
    <source>
        <dbReference type="Pfam" id="PF23286"/>
    </source>
</evidence>
<evidence type="ECO:0000256" key="2">
    <source>
        <dbReference type="ARBA" id="ARBA00022737"/>
    </source>
</evidence>
<dbReference type="InterPro" id="IPR058546">
    <property type="entry name" value="RPS4B/Roq1-like_LRR"/>
</dbReference>
<evidence type="ECO:0000256" key="3">
    <source>
        <dbReference type="ARBA" id="ARBA00022821"/>
    </source>
</evidence>
<feature type="non-terminal residue" evidence="5">
    <location>
        <position position="481"/>
    </location>
</feature>